<comment type="caution">
    <text evidence="1">The sequence shown here is derived from an EMBL/GenBank/DDBJ whole genome shotgun (WGS) entry which is preliminary data.</text>
</comment>
<name>H0ES09_GLAL7</name>
<keyword evidence="2" id="KW-1185">Reference proteome</keyword>
<dbReference type="InParanoid" id="H0ES09"/>
<dbReference type="HOGENOM" id="CLU_3125211_0_0_1"/>
<proteinExistence type="predicted"/>
<dbReference type="EMBL" id="AGUE01000138">
    <property type="protein sequence ID" value="EHK98733.1"/>
    <property type="molecule type" value="Genomic_DNA"/>
</dbReference>
<gene>
    <name evidence="1" type="ORF">M7I_5483</name>
</gene>
<organism evidence="1 2">
    <name type="scientific">Glarea lozoyensis (strain ATCC 74030 / MF5533)</name>
    <dbReference type="NCBI Taxonomy" id="1104152"/>
    <lineage>
        <taxon>Eukaryota</taxon>
        <taxon>Fungi</taxon>
        <taxon>Dikarya</taxon>
        <taxon>Ascomycota</taxon>
        <taxon>Pezizomycotina</taxon>
        <taxon>Leotiomycetes</taxon>
        <taxon>Helotiales</taxon>
        <taxon>Helotiaceae</taxon>
        <taxon>Glarea</taxon>
    </lineage>
</organism>
<evidence type="ECO:0000313" key="2">
    <source>
        <dbReference type="Proteomes" id="UP000005446"/>
    </source>
</evidence>
<accession>H0ES09</accession>
<dbReference type="AlphaFoldDB" id="H0ES09"/>
<reference evidence="1 2" key="1">
    <citation type="journal article" date="2012" name="Eukaryot. Cell">
        <title>Genome sequence of the fungus Glarea lozoyensis: the first genome sequence of a species from the Helotiaceae family.</title>
        <authorList>
            <person name="Youssar L."/>
            <person name="Gruening B.A."/>
            <person name="Erxleben A."/>
            <person name="Guenther S."/>
            <person name="Huettel W."/>
        </authorList>
    </citation>
    <scope>NUCLEOTIDE SEQUENCE [LARGE SCALE GENOMIC DNA]</scope>
    <source>
        <strain evidence="2">ATCC 74030 / MF5533</strain>
    </source>
</reference>
<evidence type="ECO:0000313" key="1">
    <source>
        <dbReference type="EMBL" id="EHK98733.1"/>
    </source>
</evidence>
<protein>
    <submittedName>
        <fullName evidence="1">Uncharacterized protein</fullName>
    </submittedName>
</protein>
<dbReference type="Proteomes" id="UP000005446">
    <property type="component" value="Unassembled WGS sequence"/>
</dbReference>
<sequence>MIYIGEIISVSVQTRPEDIYQTGQVSDGTLVIQGKLINGLTVCNEAIITV</sequence>